<feature type="compositionally biased region" description="Basic and acidic residues" evidence="1">
    <location>
        <begin position="919"/>
        <end position="932"/>
    </location>
</feature>
<feature type="compositionally biased region" description="Polar residues" evidence="1">
    <location>
        <begin position="775"/>
        <end position="817"/>
    </location>
</feature>
<dbReference type="Proteomes" id="UP000016936">
    <property type="component" value="Unassembled WGS sequence"/>
</dbReference>
<dbReference type="HOGENOM" id="CLU_255870_0_0_1"/>
<evidence type="ECO:0000313" key="3">
    <source>
        <dbReference type="EMBL" id="EMD85549.1"/>
    </source>
</evidence>
<feature type="region of interest" description="Disordered" evidence="1">
    <location>
        <begin position="872"/>
        <end position="974"/>
    </location>
</feature>
<dbReference type="OrthoDB" id="5353066at2759"/>
<feature type="compositionally biased region" description="Polar residues" evidence="1">
    <location>
        <begin position="660"/>
        <end position="688"/>
    </location>
</feature>
<feature type="region of interest" description="Disordered" evidence="1">
    <location>
        <begin position="336"/>
        <end position="379"/>
    </location>
</feature>
<feature type="compositionally biased region" description="Polar residues" evidence="1">
    <location>
        <begin position="359"/>
        <end position="369"/>
    </location>
</feature>
<feature type="region of interest" description="Disordered" evidence="1">
    <location>
        <begin position="737"/>
        <end position="848"/>
    </location>
</feature>
<evidence type="ECO:0000313" key="4">
    <source>
        <dbReference type="Proteomes" id="UP000016936"/>
    </source>
</evidence>
<evidence type="ECO:0000256" key="2">
    <source>
        <dbReference type="SAM" id="Phobius"/>
    </source>
</evidence>
<feature type="compositionally biased region" description="Basic and acidic residues" evidence="1">
    <location>
        <begin position="207"/>
        <end position="216"/>
    </location>
</feature>
<gene>
    <name evidence="3" type="ORF">COCHEDRAFT_1118375</name>
</gene>
<feature type="compositionally biased region" description="Acidic residues" evidence="1">
    <location>
        <begin position="737"/>
        <end position="751"/>
    </location>
</feature>
<reference evidence="3 4" key="1">
    <citation type="journal article" date="2012" name="PLoS Pathog.">
        <title>Diverse lifestyles and strategies of plant pathogenesis encoded in the genomes of eighteen Dothideomycetes fungi.</title>
        <authorList>
            <person name="Ohm R.A."/>
            <person name="Feau N."/>
            <person name="Henrissat B."/>
            <person name="Schoch C.L."/>
            <person name="Horwitz B.A."/>
            <person name="Barry K.W."/>
            <person name="Condon B.J."/>
            <person name="Copeland A.C."/>
            <person name="Dhillon B."/>
            <person name="Glaser F."/>
            <person name="Hesse C.N."/>
            <person name="Kosti I."/>
            <person name="LaButti K."/>
            <person name="Lindquist E.A."/>
            <person name="Lucas S."/>
            <person name="Salamov A.A."/>
            <person name="Bradshaw R.E."/>
            <person name="Ciuffetti L."/>
            <person name="Hamelin R.C."/>
            <person name="Kema G.H.J."/>
            <person name="Lawrence C."/>
            <person name="Scott J.A."/>
            <person name="Spatafora J.W."/>
            <person name="Turgeon B.G."/>
            <person name="de Wit P.J.G.M."/>
            <person name="Zhong S."/>
            <person name="Goodwin S.B."/>
            <person name="Grigoriev I.V."/>
        </authorList>
    </citation>
    <scope>NUCLEOTIDE SEQUENCE [LARGE SCALE GENOMIC DNA]</scope>
    <source>
        <strain evidence="4">C5 / ATCC 48332 / race O</strain>
    </source>
</reference>
<organism evidence="3 4">
    <name type="scientific">Cochliobolus heterostrophus (strain C5 / ATCC 48332 / race O)</name>
    <name type="common">Southern corn leaf blight fungus</name>
    <name type="synonym">Bipolaris maydis</name>
    <dbReference type="NCBI Taxonomy" id="701091"/>
    <lineage>
        <taxon>Eukaryota</taxon>
        <taxon>Fungi</taxon>
        <taxon>Dikarya</taxon>
        <taxon>Ascomycota</taxon>
        <taxon>Pezizomycotina</taxon>
        <taxon>Dothideomycetes</taxon>
        <taxon>Pleosporomycetidae</taxon>
        <taxon>Pleosporales</taxon>
        <taxon>Pleosporineae</taxon>
        <taxon>Pleosporaceae</taxon>
        <taxon>Bipolaris</taxon>
    </lineage>
</organism>
<keyword evidence="2" id="KW-0812">Transmembrane</keyword>
<dbReference type="eggNOG" id="ENOG502SGVE">
    <property type="taxonomic scope" value="Eukaryota"/>
</dbReference>
<dbReference type="OMA" id="IHEYRKQ"/>
<accession>M2TGC4</accession>
<evidence type="ECO:0000256" key="1">
    <source>
        <dbReference type="SAM" id="MobiDB-lite"/>
    </source>
</evidence>
<feature type="region of interest" description="Disordered" evidence="1">
    <location>
        <begin position="54"/>
        <end position="86"/>
    </location>
</feature>
<sequence length="1201" mass="131806">MAAFYPHSQSPWASDRASPRLHTGNPMTPVHSPHHSLTSTVSSRTPIHTLTIHEYRKQQHTPTLARKETPPPGKTLRRKPAAPALSDIERAASVSPSTWPDSGLPQRSLHFSQSAHQLKPSLHAFHQQTRPELPFRAQSTEPRQQTGSISSLSTTSSSSKVRYFNSRKRLPRPPAITGLAPFPPSPVDVEPSQTLQPPPATPSLSIDRTRWSDARTTKTHSSFSLSRFPQPPHRADSSPSPSLDEREPVHVNPQNFAANKPATPPTTPATIHYRGASFDLVNPRDSLLLHNIVTPSRDFDSSDYFPVPTSDNAFSEMAPKRAVYGDFHAAHAGILRRPTDSPNQSNTDIPAPPTPAALSPNSSSYTSPMYSPDSADIPSPLFMKTPARDSRFSLKGLTRSLTQRLSKAPLRSQDEELQEVHNRKVSTETMSMNLEFPGSFRPHISIPETSYDPVDPMSPMTPLGPMSPEGFPAFSPGQGEAELSRRYSIERYETQPLSSMLPDDNARQLEPRPTSKALPLEESGLTKPYYDDMDSIYPSSSIYTRDDRRVSSYQQGLVNNRNNNANSLERGTQQPALQEVNNGFQEQSVFAHSSGLPPNEVPPLAPAFEYYESFCFPSTSGISGINSNESADSYGDTRDLLNVSGDEDLTQPNLMQTLEHSSTFSQPKINPLGPSSSYSQVEAGSPNTPKEALDQAEQIFQDTVNQQRIDNKIPAIWSRRNSGSQLLNKTVINRSLDDDDPAAVEEQDDWETVGGNSRDSKDHGSLDSIADYSSDGGTRNSLGLNSDGSLPSWVKQPQSPARSNYYNHPSPILNQHSHPFRSSPPELNIRSDMRAAPNTSSSPLPARPANLYAFGDKETQELLASGPNENIIIDEQPPAHAPQSNVPENQDPAYMSSAPGGPIGQGRQTMLKKLSIIDSKGKLTETPRETSPRKTIRSVTSTSSPSVRQSSTVGRQSSRSDYTGFYASPFPATGSVTRISQRQSTHGPNHSRASSEMTLFPSSKALRQAQEAYSPLDGCRDLRNSTTFVRSQRRTSRSAVPGQTKLREMFLSPEARSTSSTKRTHITHIVGGDRPSTSDTNTPLHRSFPSLEIYPANSRSTTGYIHSPHLLCVERKINPEDEERRRKLSWMIFAAFCVLPPAIILFRFMGDSVIASMTDGHLGHCTPYSKRMALIAGIAVNISLVIAAIVPVLVVHALSAA</sequence>
<feature type="region of interest" description="Disordered" evidence="1">
    <location>
        <begin position="135"/>
        <end position="266"/>
    </location>
</feature>
<feature type="transmembrane region" description="Helical" evidence="2">
    <location>
        <begin position="1171"/>
        <end position="1198"/>
    </location>
</feature>
<feature type="compositionally biased region" description="Low complexity" evidence="1">
    <location>
        <begin position="938"/>
        <end position="953"/>
    </location>
</feature>
<feature type="region of interest" description="Disordered" evidence="1">
    <location>
        <begin position="660"/>
        <end position="690"/>
    </location>
</feature>
<feature type="transmembrane region" description="Helical" evidence="2">
    <location>
        <begin position="1128"/>
        <end position="1150"/>
    </location>
</feature>
<keyword evidence="2" id="KW-0472">Membrane</keyword>
<dbReference type="AlphaFoldDB" id="M2TGC4"/>
<feature type="region of interest" description="Disordered" evidence="1">
    <location>
        <begin position="493"/>
        <end position="531"/>
    </location>
</feature>
<protein>
    <submittedName>
        <fullName evidence="3">Uncharacterized protein</fullName>
    </submittedName>
</protein>
<name>M2TGC4_COCH5</name>
<keyword evidence="4" id="KW-1185">Reference proteome</keyword>
<keyword evidence="2" id="KW-1133">Transmembrane helix</keyword>
<proteinExistence type="predicted"/>
<reference evidence="4" key="2">
    <citation type="journal article" date="2013" name="PLoS Genet.">
        <title>Comparative genome structure, secondary metabolite, and effector coding capacity across Cochliobolus pathogens.</title>
        <authorList>
            <person name="Condon B.J."/>
            <person name="Leng Y."/>
            <person name="Wu D."/>
            <person name="Bushley K.E."/>
            <person name="Ohm R.A."/>
            <person name="Otillar R."/>
            <person name="Martin J."/>
            <person name="Schackwitz W."/>
            <person name="Grimwood J."/>
            <person name="MohdZainudin N."/>
            <person name="Xue C."/>
            <person name="Wang R."/>
            <person name="Manning V.A."/>
            <person name="Dhillon B."/>
            <person name="Tu Z.J."/>
            <person name="Steffenson B.J."/>
            <person name="Salamov A."/>
            <person name="Sun H."/>
            <person name="Lowry S."/>
            <person name="LaButti K."/>
            <person name="Han J."/>
            <person name="Copeland A."/>
            <person name="Lindquist E."/>
            <person name="Barry K."/>
            <person name="Schmutz J."/>
            <person name="Baker S.E."/>
            <person name="Ciuffetti L.M."/>
            <person name="Grigoriev I.V."/>
            <person name="Zhong S."/>
            <person name="Turgeon B.G."/>
        </authorList>
    </citation>
    <scope>NUCLEOTIDE SEQUENCE [LARGE SCALE GENOMIC DNA]</scope>
    <source>
        <strain evidence="4">C5 / ATCC 48332 / race O</strain>
    </source>
</reference>
<feature type="region of interest" description="Disordered" evidence="1">
    <location>
        <begin position="1"/>
        <end position="42"/>
    </location>
</feature>
<dbReference type="EMBL" id="KB445588">
    <property type="protein sequence ID" value="EMD85549.1"/>
    <property type="molecule type" value="Genomic_DNA"/>
</dbReference>
<feature type="compositionally biased region" description="Low complexity" evidence="1">
    <location>
        <begin position="146"/>
        <end position="159"/>
    </location>
</feature>